<dbReference type="InterPro" id="IPR042213">
    <property type="entry name" value="NBD_C_sf"/>
</dbReference>
<keyword evidence="3" id="KW-0547">Nucleotide-binding</keyword>
<reference evidence="16" key="1">
    <citation type="journal article" date="2019" name="Int. J. Syst. Evol. Microbiol.">
        <title>The Global Catalogue of Microorganisms (GCM) 10K type strain sequencing project: providing services to taxonomists for standard genome sequencing and annotation.</title>
        <authorList>
            <consortium name="The Broad Institute Genomics Platform"/>
            <consortium name="The Broad Institute Genome Sequencing Center for Infectious Disease"/>
            <person name="Wu L."/>
            <person name="Ma J."/>
        </authorList>
    </citation>
    <scope>NUCLEOTIDE SEQUENCE [LARGE SCALE GENOMIC DNA]</scope>
    <source>
        <strain evidence="16">TBRC 5781</strain>
    </source>
</reference>
<accession>A0ABV8EBB7</accession>
<sequence>MQISFGAIADDFTGATDLAALLSRSGWPVSLRLGLPKPADTPVAPFEIIALKIRTVPVEQAVEQALIAADWLEKAGAKRFYWKYCSTFDSTAEGNIGPVSEALMQRLGASQTIYCPAFPENGRSIFMGHLFVGEQPLDESPMKDHPLTPMRDSSLVRLLSPQVTSPVGLANRLVVAKGVEALRDRLDALKNKGVRHVVVDAVADDDLAVIAEATMGFRLVTGGSALAMPLPKLLADAGELSGSRGHETQVRVAEGQIVLSGSCSAMTRKQVARYLPHAESYKLDPLILAEQGVEPALDWLRSVSIDRAKLVYATAEPDEVRNYQQALGVEKSGALVEEALARIAQEASRLGVSRFVVAGGETSGAVVNALGVRQLSIGKEIAPGVPWTYANLEGRTIALALKSGNFGAEDFFAQAFNLLEAS</sequence>
<protein>
    <recommendedName>
        <fullName evidence="11">3-oxo-tetronate kinase</fullName>
        <ecNumber evidence="10">2.7.1.217</ecNumber>
    </recommendedName>
    <alternativeName>
        <fullName evidence="12">3-dehydrotetronate 4-kinase</fullName>
    </alternativeName>
</protein>
<dbReference type="RefSeq" id="WP_247260065.1">
    <property type="nucleotide sequence ID" value="NZ_JALJQZ010000006.1"/>
</dbReference>
<evidence type="ECO:0000256" key="2">
    <source>
        <dbReference type="ARBA" id="ARBA00022679"/>
    </source>
</evidence>
<dbReference type="GO" id="GO:0016301">
    <property type="term" value="F:kinase activity"/>
    <property type="evidence" value="ECO:0007669"/>
    <property type="project" value="UniProtKB-KW"/>
</dbReference>
<evidence type="ECO:0000256" key="12">
    <source>
        <dbReference type="ARBA" id="ARBA00041377"/>
    </source>
</evidence>
<comment type="catalytic activity">
    <reaction evidence="8">
        <text>3-dehydro-D-erythronate + ATP = 3-dehydro-4-O-phospho-D-erythronate + ADP + H(+)</text>
        <dbReference type="Rhea" id="RHEA:52556"/>
        <dbReference type="ChEBI" id="CHEBI:15378"/>
        <dbReference type="ChEBI" id="CHEBI:30616"/>
        <dbReference type="ChEBI" id="CHEBI:57958"/>
        <dbReference type="ChEBI" id="CHEBI:136593"/>
        <dbReference type="ChEBI" id="CHEBI:456216"/>
        <dbReference type="EC" id="2.7.1.217"/>
    </reaction>
</comment>
<dbReference type="InterPro" id="IPR010737">
    <property type="entry name" value="4-carb_acid_sugar_kinase_N"/>
</dbReference>
<evidence type="ECO:0000256" key="4">
    <source>
        <dbReference type="ARBA" id="ARBA00022777"/>
    </source>
</evidence>
<dbReference type="Proteomes" id="UP001595697">
    <property type="component" value="Unassembled WGS sequence"/>
</dbReference>
<dbReference type="EMBL" id="JBHSBD010000083">
    <property type="protein sequence ID" value="MFC3969855.1"/>
    <property type="molecule type" value="Genomic_DNA"/>
</dbReference>
<keyword evidence="6" id="KW-0119">Carbohydrate metabolism</keyword>
<keyword evidence="5" id="KW-0067">ATP-binding</keyword>
<dbReference type="Gene3D" id="3.40.980.20">
    <property type="entry name" value="Four-carbon acid sugar kinase, nucleotide binding domain"/>
    <property type="match status" value="1"/>
</dbReference>
<dbReference type="Pfam" id="PF07005">
    <property type="entry name" value="SBD_N"/>
    <property type="match status" value="1"/>
</dbReference>
<dbReference type="Gene3D" id="3.40.50.10840">
    <property type="entry name" value="Putative sugar-binding, N-terminal domain"/>
    <property type="match status" value="1"/>
</dbReference>
<evidence type="ECO:0000256" key="9">
    <source>
        <dbReference type="ARBA" id="ARBA00037335"/>
    </source>
</evidence>
<feature type="domain" description="Four-carbon acid sugar kinase N-terminal" evidence="13">
    <location>
        <begin position="6"/>
        <end position="229"/>
    </location>
</feature>
<dbReference type="InterPro" id="IPR031475">
    <property type="entry name" value="NBD_C"/>
</dbReference>
<evidence type="ECO:0000256" key="7">
    <source>
        <dbReference type="ARBA" id="ARBA00035898"/>
    </source>
</evidence>
<dbReference type="InterPro" id="IPR037051">
    <property type="entry name" value="4-carb_acid_sugar_kinase_N_sf"/>
</dbReference>
<keyword evidence="16" id="KW-1185">Reference proteome</keyword>
<evidence type="ECO:0000259" key="14">
    <source>
        <dbReference type="Pfam" id="PF17042"/>
    </source>
</evidence>
<evidence type="ECO:0000313" key="16">
    <source>
        <dbReference type="Proteomes" id="UP001595697"/>
    </source>
</evidence>
<dbReference type="SUPFAM" id="SSF142764">
    <property type="entry name" value="YgbK-like"/>
    <property type="match status" value="1"/>
</dbReference>
<comment type="caution">
    <text evidence="15">The sequence shown here is derived from an EMBL/GenBank/DDBJ whole genome shotgun (WGS) entry which is preliminary data.</text>
</comment>
<comment type="function">
    <text evidence="9">Catalyzes the ATP-dependent phosphorylation of 3-oxo-tetronate to 3-oxo-tetronate 4-phosphate.</text>
</comment>
<dbReference type="NCBIfam" id="NF043035">
    <property type="entry name" value="OxoTetrKin"/>
    <property type="match status" value="1"/>
</dbReference>
<dbReference type="EC" id="2.7.1.217" evidence="10"/>
<keyword evidence="4 15" id="KW-0418">Kinase</keyword>
<evidence type="ECO:0000313" key="15">
    <source>
        <dbReference type="EMBL" id="MFC3969855.1"/>
    </source>
</evidence>
<dbReference type="Pfam" id="PF17042">
    <property type="entry name" value="NBD_C"/>
    <property type="match status" value="1"/>
</dbReference>
<keyword evidence="2 15" id="KW-0808">Transferase</keyword>
<gene>
    <name evidence="15" type="primary">otnK</name>
    <name evidence="15" type="ORF">ACFOVS_17300</name>
</gene>
<evidence type="ECO:0000256" key="11">
    <source>
        <dbReference type="ARBA" id="ARBA00039461"/>
    </source>
</evidence>
<evidence type="ECO:0000256" key="6">
    <source>
        <dbReference type="ARBA" id="ARBA00023277"/>
    </source>
</evidence>
<evidence type="ECO:0000256" key="8">
    <source>
        <dbReference type="ARBA" id="ARBA00036346"/>
    </source>
</evidence>
<evidence type="ECO:0000256" key="1">
    <source>
        <dbReference type="ARBA" id="ARBA00005715"/>
    </source>
</evidence>
<organism evidence="15 16">
    <name type="scientific">Rhizobium lemnae</name>
    <dbReference type="NCBI Taxonomy" id="1214924"/>
    <lineage>
        <taxon>Bacteria</taxon>
        <taxon>Pseudomonadati</taxon>
        <taxon>Pseudomonadota</taxon>
        <taxon>Alphaproteobacteria</taxon>
        <taxon>Hyphomicrobiales</taxon>
        <taxon>Rhizobiaceae</taxon>
        <taxon>Rhizobium/Agrobacterium group</taxon>
        <taxon>Rhizobium</taxon>
    </lineage>
</organism>
<dbReference type="InterPro" id="IPR050007">
    <property type="entry name" value="OtnK"/>
</dbReference>
<evidence type="ECO:0000259" key="13">
    <source>
        <dbReference type="Pfam" id="PF07005"/>
    </source>
</evidence>
<comment type="catalytic activity">
    <reaction evidence="7">
        <text>3-dehydro-L-erythronate + ATP = 3-dehydro-4-O-phospho-L-erythronate + ADP + H(+)</text>
        <dbReference type="Rhea" id="RHEA:52552"/>
        <dbReference type="ChEBI" id="CHEBI:15378"/>
        <dbReference type="ChEBI" id="CHEBI:30616"/>
        <dbReference type="ChEBI" id="CHEBI:136592"/>
        <dbReference type="ChEBI" id="CHEBI:136670"/>
        <dbReference type="ChEBI" id="CHEBI:456216"/>
        <dbReference type="EC" id="2.7.1.217"/>
    </reaction>
</comment>
<evidence type="ECO:0000256" key="10">
    <source>
        <dbReference type="ARBA" id="ARBA00039095"/>
    </source>
</evidence>
<evidence type="ECO:0000256" key="3">
    <source>
        <dbReference type="ARBA" id="ARBA00022741"/>
    </source>
</evidence>
<feature type="domain" description="Four-carbon acid sugar kinase nucleotide binding" evidence="14">
    <location>
        <begin position="258"/>
        <end position="412"/>
    </location>
</feature>
<name>A0ABV8EBB7_9HYPH</name>
<proteinExistence type="inferred from homology"/>
<evidence type="ECO:0000256" key="5">
    <source>
        <dbReference type="ARBA" id="ARBA00022840"/>
    </source>
</evidence>
<comment type="similarity">
    <text evidence="1">Belongs to the four-carbon acid sugar kinase family.</text>
</comment>